<feature type="region of interest" description="Disordered" evidence="1">
    <location>
        <begin position="1991"/>
        <end position="2036"/>
    </location>
</feature>
<feature type="region of interest" description="Disordered" evidence="1">
    <location>
        <begin position="1293"/>
        <end position="1386"/>
    </location>
</feature>
<feature type="region of interest" description="Disordered" evidence="1">
    <location>
        <begin position="2082"/>
        <end position="2127"/>
    </location>
</feature>
<feature type="compositionally biased region" description="Low complexity" evidence="1">
    <location>
        <begin position="1373"/>
        <end position="1382"/>
    </location>
</feature>
<feature type="region of interest" description="Disordered" evidence="1">
    <location>
        <begin position="2158"/>
        <end position="2199"/>
    </location>
</feature>
<proteinExistence type="predicted"/>
<feature type="region of interest" description="Disordered" evidence="1">
    <location>
        <begin position="1220"/>
        <end position="1254"/>
    </location>
</feature>
<feature type="compositionally biased region" description="Basic and acidic residues" evidence="1">
    <location>
        <begin position="1565"/>
        <end position="1595"/>
    </location>
</feature>
<feature type="compositionally biased region" description="Polar residues" evidence="1">
    <location>
        <begin position="2394"/>
        <end position="2417"/>
    </location>
</feature>
<organism evidence="2 3">
    <name type="scientific">Halocaridina rubra</name>
    <name type="common">Hawaiian red shrimp</name>
    <dbReference type="NCBI Taxonomy" id="373956"/>
    <lineage>
        <taxon>Eukaryota</taxon>
        <taxon>Metazoa</taxon>
        <taxon>Ecdysozoa</taxon>
        <taxon>Arthropoda</taxon>
        <taxon>Crustacea</taxon>
        <taxon>Multicrustacea</taxon>
        <taxon>Malacostraca</taxon>
        <taxon>Eumalacostraca</taxon>
        <taxon>Eucarida</taxon>
        <taxon>Decapoda</taxon>
        <taxon>Pleocyemata</taxon>
        <taxon>Caridea</taxon>
        <taxon>Atyoidea</taxon>
        <taxon>Atyidae</taxon>
        <taxon>Halocaridina</taxon>
    </lineage>
</organism>
<feature type="compositionally biased region" description="Basic and acidic residues" evidence="1">
    <location>
        <begin position="1995"/>
        <end position="2028"/>
    </location>
</feature>
<sequence>MVACRLLVDREVRHLIFGEEEKQTYVMDFLKGFTTLDEVGEDSQVRKQNYKPATAAEEIDYLSVILADIEKQTAKDKSSCDMIHSENNNSSITLKPNGCASTDVEGSRSEICKLSHADDILTQARRREDDQHMISTSSHYLGDSVNGHVQSGLSTDPTTHVIVNTRSQVCESDGNFSLPSLGADFDLELHRNVGTISLAVLNNNIDEVTEGDEAGSSELSPSSAEASVDVLNSSGVGENDELALESGYGPARDASCSCLSGEESTSAVNNENTASEERCARPNIILRGIHELLSSASIAEEDSSIVHEGFAENLPSVEEPYQEYTNCYDPDTESIACKESVRLLPESSKLIERSPVYEESATSEEPFLQFSACEEPFEQPNFCEEPFENSFAYGESCESSVCEESYEPPSACEGTFPLTTTCEEFELAAVANKNLTDSSLRIGEEESQKLLDLSLVKVEPVDRDPGEDIDFGSFVHDPGENFSIKEELRLDEEMEDYSTAVIPQNENVSICNVKVEEPEPSEPHVPEQRFLVKRKFYSKEQVTAAYLISQSTLSASIDMTMFKNLGKTKPVLKLYPLEGMIRKPEMIPFEDAHYVQLFANNFGSNFDEWKVKYKFRKIAGRKRATLDKKEKASKEEKCRVKKKSSKSHEKENLSDSDFHGFDSDKIGKGKKVHISKVLINLKENALKKKQIKKDKEKIKDKVDQTSGAYKSKKRKKSVRPTSKEVYLDSDSSDNEPECRSNKKYRVNTFDCAHDGLKITSANEGSTQVEKKPTKPSQKKERSKESTKDASFSVCDKAQPDKMQHIMVGEDSLALNKSKAGTVAGSIIGECPVESGDDYSSQDSDVPGDISLCKENSAVENISKGDYKKVFRGQHIPSEIVGEKCLGIESKIEHNKGSEIKPCLADSDDILKVSSGENVSSSEHPKVSKVNMKSSEKKPYSAGVSNDTKKTAVMELRVDAKVSDLKAELESDPVVKRDEEMDEPETELDVKRKEKKIKSRTIHCVEHSNWESDNEDRELVACVTQNIGNLIKTLEDENDRSDIALNKIKQDFPCETKEEEEKKKVDKCVVDESGDFELRNVNCEKITVESELIRNVIGKVCVLENKDKRQGNDEVHGDEKDVIDRTEDIVLPRGVSCKSCIVRLTDMILVREYQNFVKKSMKKLGLKPKVQVESLSPLKLLDSTFREERKKSKDKEKSKKQEKGKAKYYCEAEIKRKKAGEKDKRLLRDTEDVQTQRHPNKKADREKRQLYEEERSAAKVQFPTIGTSFKIPKKKSSGSYLQELHHKSNVVASVVTKREDLRRSEKKTSMYASNKSLLMSRRDNCVSETEKQRGKRDTTKDGISPTVDRYRACHSDDKPSNWKSEPFGPKKKSISPSLSASSPDPGGWISAWMKEEVSQGRLVTEKGAWRKEQTATREFTHVDDTIHDMDYIDDNDGDDSPTDHYSLASEESTKERGEKPSMEEWVNNFFNKSEKESKSQTKLLELQEIQKPSLTSFISEFFGGEQKKNVDYDEKIHNERTPDEDFVDCKQDKDCMDVKIKINDVNKVMLTVEPKDGKGKNSLIKESGEGRCDRDFIDSKGSSEKSKEESGTHGELKSGLSSGGKGSSSHSGSTKERELFMKILAMEENEDKENSNIKEALVDENPLINHEKSPSHHPEKNEVPPLPQPSAATKRVVATEEIDLQNAPPGSANGSSQECAEEKSSRTVANTESKALHCEGASVKAPVIALSGITLKVPVNASKLTAKINPTSTPVLAPLPEKYEEIDDVLNKDFALMDRRQKVKLYEKRKRTYYEAKKNFVTAKGELSHHLKRAKFEECERLKKEFYDLKMHLYEEKKREDARKKEEFVKKKKDDHETHRLAKADKVRGIYDPETAPLLRLSPDPEDVDAPYSPTGSPVLDDVVFQINTRSSLLDEEEALRNSLSKSEMVQKGTSEALPSENRNNLQSMIVDLLENIKKIPAADASGKLTCHSLTQEEIKKIKSKANLATEALQSNEKRLRKNTEKPTEKPKSKEKLIEKPKNTEKPTEKPLGLPNSNDPVISIASLLSKPSSVTVTSTTVITTVAKTSFVSVVTSLPASVANTSVSQPHPAPPPVTTDTTSCIPLPGSSDPTPLLPPSESLRPTPVPSPVRLTSKIISPLLPAIAPVIRTSTNDVPSPVLPPLPPEAPPPPLPEKFIPPLPPLPPPLPPEDSTSIPPPPLPPSSVVMTHSVVNTSLPLAAIPPLTLSFSTDGSSLHSVKGNESTVVVPALKPPPLPPIIPSISDKLDAVPMDLESDLEYESEEDKDLVVKEEVSKSKNRTEKEGDARTDDDLNFLASFGVYLDSGHCERKDIDERYLESFGVKLSKIEEAPSLSDVLNEYLSERKLEESPLKNVLECLNDSLSDTEKGEGIRSGATSHSSTPSEASRTSKLSSNIQPFNLGDNSHKQENAPKLFSEDEILEIVKGADVTTDLEVIFSDVKRKKKPGDESVSYYQKTTLAKSLIDQCKDIPLVGLQYVLEVRQNARTTLDDAYYICALCSKKMNAHTLLAHIKSVPHRLKFAEIHCREVFSKFGCITLKQWTAGLVKEFTDALTDVERKLGRHKLAVAYERDISAALASLKSKIEDITELRYVIVFHEDSAISLLYHQVCVILPVRN</sequence>
<feature type="compositionally biased region" description="Basic and acidic residues" evidence="1">
    <location>
        <begin position="2286"/>
        <end position="2305"/>
    </location>
</feature>
<reference evidence="2 3" key="1">
    <citation type="submission" date="2023-11" db="EMBL/GenBank/DDBJ databases">
        <title>Halocaridina rubra genome assembly.</title>
        <authorList>
            <person name="Smith C."/>
        </authorList>
    </citation>
    <scope>NUCLEOTIDE SEQUENCE [LARGE SCALE GENOMIC DNA]</scope>
    <source>
        <strain evidence="2">EP-1</strain>
        <tissue evidence="2">Whole</tissue>
    </source>
</reference>
<keyword evidence="3" id="KW-1185">Reference proteome</keyword>
<feature type="region of interest" description="Disordered" evidence="1">
    <location>
        <begin position="1431"/>
        <end position="1461"/>
    </location>
</feature>
<dbReference type="PANTHER" id="PTHR24216">
    <property type="entry name" value="PAXILLIN-RELATED"/>
    <property type="match status" value="1"/>
</dbReference>
<dbReference type="PANTHER" id="PTHR24216:SF65">
    <property type="entry name" value="PAXILLIN-LIKE PROTEIN 1"/>
    <property type="match status" value="1"/>
</dbReference>
<feature type="compositionally biased region" description="Basic and acidic residues" evidence="1">
    <location>
        <begin position="626"/>
        <end position="638"/>
    </location>
</feature>
<feature type="region of interest" description="Disordered" evidence="1">
    <location>
        <begin position="2278"/>
        <end position="2305"/>
    </location>
</feature>
<feature type="compositionally biased region" description="Basic and acidic residues" evidence="1">
    <location>
        <begin position="1648"/>
        <end position="1661"/>
    </location>
</feature>
<feature type="compositionally biased region" description="Basic and acidic residues" evidence="1">
    <location>
        <begin position="1295"/>
        <end position="1307"/>
    </location>
</feature>
<comment type="caution">
    <text evidence="2">The sequence shown here is derived from an EMBL/GenBank/DDBJ whole genome shotgun (WGS) entry which is preliminary data.</text>
</comment>
<feature type="compositionally biased region" description="Basic and acidic residues" evidence="1">
    <location>
        <begin position="693"/>
        <end position="703"/>
    </location>
</feature>
<feature type="region of interest" description="Disordered" evidence="1">
    <location>
        <begin position="1552"/>
        <end position="1705"/>
    </location>
</feature>
<feature type="compositionally biased region" description="Basic and acidic residues" evidence="1">
    <location>
        <begin position="768"/>
        <end position="787"/>
    </location>
</feature>
<dbReference type="Proteomes" id="UP001381693">
    <property type="component" value="Unassembled WGS sequence"/>
</dbReference>
<feature type="compositionally biased region" description="Basic and acidic residues" evidence="1">
    <location>
        <begin position="1347"/>
        <end position="1359"/>
    </location>
</feature>
<evidence type="ECO:0000313" key="2">
    <source>
        <dbReference type="EMBL" id="KAK7066906.1"/>
    </source>
</evidence>
<feature type="region of interest" description="Disordered" evidence="1">
    <location>
        <begin position="626"/>
        <end position="654"/>
    </location>
</feature>
<feature type="region of interest" description="Disordered" evidence="1">
    <location>
        <begin position="689"/>
        <end position="744"/>
    </location>
</feature>
<gene>
    <name evidence="2" type="ORF">SK128_004467</name>
</gene>
<evidence type="ECO:0000256" key="1">
    <source>
        <dbReference type="SAM" id="MobiDB-lite"/>
    </source>
</evidence>
<feature type="region of interest" description="Disordered" evidence="1">
    <location>
        <begin position="914"/>
        <end position="945"/>
    </location>
</feature>
<feature type="region of interest" description="Disordered" evidence="1">
    <location>
        <begin position="2385"/>
        <end position="2428"/>
    </location>
</feature>
<protein>
    <submittedName>
        <fullName evidence="2">Uncharacterized protein</fullName>
    </submittedName>
</protein>
<name>A0AAN8ZSN1_HALRR</name>
<feature type="compositionally biased region" description="Basic and acidic residues" evidence="1">
    <location>
        <begin position="1319"/>
        <end position="1339"/>
    </location>
</feature>
<dbReference type="EMBL" id="JAXCGZ010018983">
    <property type="protein sequence ID" value="KAK7066906.1"/>
    <property type="molecule type" value="Genomic_DNA"/>
</dbReference>
<evidence type="ECO:0000313" key="3">
    <source>
        <dbReference type="Proteomes" id="UP001381693"/>
    </source>
</evidence>
<feature type="compositionally biased region" description="Basic and acidic residues" evidence="1">
    <location>
        <begin position="1450"/>
        <end position="1461"/>
    </location>
</feature>
<accession>A0AAN8ZSN1</accession>
<feature type="region of interest" description="Disordered" evidence="1">
    <location>
        <begin position="760"/>
        <end position="793"/>
    </location>
</feature>